<evidence type="ECO:0000313" key="1">
    <source>
        <dbReference type="EMBL" id="MFD2758263.1"/>
    </source>
</evidence>
<dbReference type="Proteomes" id="UP001597492">
    <property type="component" value="Unassembled WGS sequence"/>
</dbReference>
<accession>A0ABW5UZ26</accession>
<comment type="caution">
    <text evidence="1">The sequence shown here is derived from an EMBL/GenBank/DDBJ whole genome shotgun (WGS) entry which is preliminary data.</text>
</comment>
<dbReference type="InterPro" id="IPR023346">
    <property type="entry name" value="Lysozyme-like_dom_sf"/>
</dbReference>
<keyword evidence="2" id="KW-1185">Reference proteome</keyword>
<dbReference type="PROSITE" id="PS51257">
    <property type="entry name" value="PROKAR_LIPOPROTEIN"/>
    <property type="match status" value="1"/>
</dbReference>
<dbReference type="PANTHER" id="PTHR30163">
    <property type="entry name" value="MEMBRANE-BOUND LYTIC MUREIN TRANSGLYCOSYLASE B"/>
    <property type="match status" value="1"/>
</dbReference>
<dbReference type="SUPFAM" id="SSF53955">
    <property type="entry name" value="Lysozyme-like"/>
    <property type="match status" value="1"/>
</dbReference>
<protein>
    <submittedName>
        <fullName evidence="1">Lytic transglycosylase domain-containing protein</fullName>
    </submittedName>
</protein>
<proteinExistence type="predicted"/>
<gene>
    <name evidence="1" type="ORF">ACFSW7_07715</name>
</gene>
<dbReference type="PANTHER" id="PTHR30163:SF8">
    <property type="entry name" value="LYTIC MUREIN TRANSGLYCOSYLASE"/>
    <property type="match status" value="1"/>
</dbReference>
<dbReference type="InterPro" id="IPR043426">
    <property type="entry name" value="MltB-like"/>
</dbReference>
<reference evidence="2" key="1">
    <citation type="journal article" date="2019" name="Int. J. Syst. Evol. Microbiol.">
        <title>The Global Catalogue of Microorganisms (GCM) 10K type strain sequencing project: providing services to taxonomists for standard genome sequencing and annotation.</title>
        <authorList>
            <consortium name="The Broad Institute Genomics Platform"/>
            <consortium name="The Broad Institute Genome Sequencing Center for Infectious Disease"/>
            <person name="Wu L."/>
            <person name="Ma J."/>
        </authorList>
    </citation>
    <scope>NUCLEOTIDE SEQUENCE [LARGE SCALE GENOMIC DNA]</scope>
    <source>
        <strain evidence="2">TISTR 1514</strain>
    </source>
</reference>
<dbReference type="CDD" id="cd13399">
    <property type="entry name" value="Slt35-like"/>
    <property type="match status" value="1"/>
</dbReference>
<sequence length="253" mass="26073">MSATVPRSRSRRQSVSPAAVALPLVLPLMLLAGCAGESRPSFTERGYPQAPEQELPAAASTATDVAITDLVEPVWLAVTAERTGIPQRAVAAYAGAALRLAETMPDCGIGWNTIAGIAQVESVHGAIFGGGIGDDGVVSPPIVGIPLDGTEGTMAVVDTDGGALDGDAEWDRAVGPLQFIPETWQRVGQDANLDGVADPHNIDDAALTAGVYLCESGGELVSDDGWNAAVSTYNVPTAYAHRVAGYARDYFAG</sequence>
<name>A0ABW5UZ26_9MICO</name>
<dbReference type="EMBL" id="JBHUNE010000006">
    <property type="protein sequence ID" value="MFD2758263.1"/>
    <property type="molecule type" value="Genomic_DNA"/>
</dbReference>
<dbReference type="Gene3D" id="1.10.530.10">
    <property type="match status" value="1"/>
</dbReference>
<dbReference type="RefSeq" id="WP_019619632.1">
    <property type="nucleotide sequence ID" value="NZ_JBHUNE010000006.1"/>
</dbReference>
<organism evidence="1 2">
    <name type="scientific">Gulosibacter faecalis</name>
    <dbReference type="NCBI Taxonomy" id="272240"/>
    <lineage>
        <taxon>Bacteria</taxon>
        <taxon>Bacillati</taxon>
        <taxon>Actinomycetota</taxon>
        <taxon>Actinomycetes</taxon>
        <taxon>Micrococcales</taxon>
        <taxon>Microbacteriaceae</taxon>
        <taxon>Gulosibacter</taxon>
    </lineage>
</organism>
<evidence type="ECO:0000313" key="2">
    <source>
        <dbReference type="Proteomes" id="UP001597492"/>
    </source>
</evidence>